<dbReference type="Gene3D" id="1.10.10.10">
    <property type="entry name" value="Winged helix-like DNA-binding domain superfamily/Winged helix DNA-binding domain"/>
    <property type="match status" value="1"/>
</dbReference>
<evidence type="ECO:0000313" key="2">
    <source>
        <dbReference type="EMBL" id="AKP68057.1"/>
    </source>
</evidence>
<protein>
    <submittedName>
        <fullName evidence="2">Transcriptional regulator</fullName>
    </submittedName>
</protein>
<keyword evidence="3" id="KW-1185">Reference proteome</keyword>
<dbReference type="OrthoDB" id="2188960at2"/>
<dbReference type="RefSeq" id="WP_048705814.1">
    <property type="nucleotide sequence ID" value="NZ_CP012034.1"/>
</dbReference>
<gene>
    <name evidence="2" type="ORF">ABM34_11265</name>
</gene>
<evidence type="ECO:0000259" key="1">
    <source>
        <dbReference type="Pfam" id="PF05043"/>
    </source>
</evidence>
<dbReference type="InterPro" id="IPR036388">
    <property type="entry name" value="WH-like_DNA-bd_sf"/>
</dbReference>
<dbReference type="KEGG" id="lgn:ABM34_11265"/>
<dbReference type="AlphaFoldDB" id="A0A0H4QJF6"/>
<dbReference type="STRING" id="1007676.ABM34_11265"/>
<dbReference type="Pfam" id="PF05043">
    <property type="entry name" value="Mga"/>
    <property type="match status" value="1"/>
</dbReference>
<reference evidence="3" key="1">
    <citation type="submission" date="2015-07" db="EMBL/GenBank/DDBJ databases">
        <title>Lactobacillus ginsenosidimutans/EMML 3141/ whole genome sequencing.</title>
        <authorList>
            <person name="Kim M.K."/>
            <person name="Im W.-T."/>
            <person name="Srinivasan S."/>
            <person name="Lee J.-J."/>
        </authorList>
    </citation>
    <scope>NUCLEOTIDE SEQUENCE [LARGE SCALE GENOMIC DNA]</scope>
    <source>
        <strain evidence="3">EMML 3041</strain>
    </source>
</reference>
<name>A0A0H4QJF6_9LACO</name>
<organism evidence="2 3">
    <name type="scientific">Companilactobacillus ginsenosidimutans</name>
    <dbReference type="NCBI Taxonomy" id="1007676"/>
    <lineage>
        <taxon>Bacteria</taxon>
        <taxon>Bacillati</taxon>
        <taxon>Bacillota</taxon>
        <taxon>Bacilli</taxon>
        <taxon>Lactobacillales</taxon>
        <taxon>Lactobacillaceae</taxon>
        <taxon>Companilactobacillus</taxon>
    </lineage>
</organism>
<sequence>MLETVFLGKQDVEKYQMLTVIKSLPKIQLNLSTIGNRLHFTYQKTYNIFQALLDDIFDFNPALQKKSAKIESIEFDKISIDRYRLFLFKNSIVFQAFDYGFTNANPTFENFSNSHFTSKSTLNRRMSNFRKLLKNFGIKISNTTLELKGDEKNIRWLAYFIYWYTFHVLEWPFRIVQQDAVDKIVSRDDNPPYNPVMKLQMEILVAISRIRLIKHRYLDTMSGYNEVFGNKTIGKELITREDYSIVPMDKLDNENKLLNTLKDFTFLPSRFLFPKIPSAQDIADQRFVYLAYKFIDFLKDKYGDNFRITNDPEALGKLADDIIHDITFYHIFAHEAPIKLGSYTRSPADFKTLTSIYVNIYDFFDGLTDPEFQAISNSAESIAHDLYKVLINHIMAVSDDDMLHVKVIVDSGNPVSGLILHNLMSMEFIKIVTNAEYDDVDILITTLDIFPDYEGRDKYPDDLIVIPWNSTAVRTDYIYLLVRLYQIYTDKLQRNFEKNNRQLHL</sequence>
<proteinExistence type="predicted"/>
<evidence type="ECO:0000313" key="3">
    <source>
        <dbReference type="Proteomes" id="UP000036106"/>
    </source>
</evidence>
<feature type="domain" description="Mga helix-turn-helix" evidence="1">
    <location>
        <begin position="79"/>
        <end position="159"/>
    </location>
</feature>
<dbReference type="InterPro" id="IPR007737">
    <property type="entry name" value="Mga_HTH"/>
</dbReference>
<accession>A0A0H4QJF6</accession>
<dbReference type="Proteomes" id="UP000036106">
    <property type="component" value="Chromosome"/>
</dbReference>
<dbReference type="EMBL" id="CP012034">
    <property type="protein sequence ID" value="AKP68057.1"/>
    <property type="molecule type" value="Genomic_DNA"/>
</dbReference>
<dbReference type="PATRIC" id="fig|1007676.4.peg.2280"/>